<evidence type="ECO:0000313" key="3">
    <source>
        <dbReference type="Proteomes" id="UP001523566"/>
    </source>
</evidence>
<dbReference type="NCBIfam" id="NF006395">
    <property type="entry name" value="PRK08644.1"/>
    <property type="match status" value="1"/>
</dbReference>
<keyword evidence="3" id="KW-1185">Reference proteome</keyword>
<keyword evidence="2" id="KW-0548">Nucleotidyltransferase</keyword>
<evidence type="ECO:0000259" key="1">
    <source>
        <dbReference type="Pfam" id="PF00899"/>
    </source>
</evidence>
<dbReference type="Pfam" id="PF00899">
    <property type="entry name" value="ThiF"/>
    <property type="match status" value="1"/>
</dbReference>
<organism evidence="2 3">
    <name type="scientific">Aequitasia blattaphilus</name>
    <dbReference type="NCBI Taxonomy" id="2949332"/>
    <lineage>
        <taxon>Bacteria</taxon>
        <taxon>Bacillati</taxon>
        <taxon>Bacillota</taxon>
        <taxon>Clostridia</taxon>
        <taxon>Lachnospirales</taxon>
        <taxon>Lachnospiraceae</taxon>
        <taxon>Aequitasia</taxon>
    </lineage>
</organism>
<proteinExistence type="predicted"/>
<reference evidence="2 3" key="1">
    <citation type="journal article" date="2022" name="Genome Biol. Evol.">
        <title>Host diet, physiology and behaviors set the stage for Lachnospiraceae cladogenesis.</title>
        <authorList>
            <person name="Vera-Ponce De Leon A."/>
            <person name="Schneider M."/>
            <person name="Jahnes B.C."/>
            <person name="Sadowski V."/>
            <person name="Camuy-Velez L.A."/>
            <person name="Duan J."/>
            <person name="Sabree Z.L."/>
        </authorList>
    </citation>
    <scope>NUCLEOTIDE SEQUENCE [LARGE SCALE GENOMIC DNA]</scope>
    <source>
        <strain evidence="2 3">PAL113</strain>
    </source>
</reference>
<dbReference type="RefSeq" id="WP_262065970.1">
    <property type="nucleotide sequence ID" value="NZ_JAMXOD010000008.1"/>
</dbReference>
<dbReference type="PANTHER" id="PTHR43267">
    <property type="entry name" value="TRNA THREONYLCARBAMOYLADENOSINE DEHYDRATASE"/>
    <property type="match status" value="1"/>
</dbReference>
<name>A0ABT1EBG6_9FIRM</name>
<dbReference type="PANTHER" id="PTHR43267:SF3">
    <property type="entry name" value="THIF PROTEIN"/>
    <property type="match status" value="1"/>
</dbReference>
<dbReference type="InterPro" id="IPR035985">
    <property type="entry name" value="Ubiquitin-activating_enz"/>
</dbReference>
<dbReference type="SUPFAM" id="SSF69572">
    <property type="entry name" value="Activating enzymes of the ubiquitin-like proteins"/>
    <property type="match status" value="1"/>
</dbReference>
<protein>
    <submittedName>
        <fullName evidence="2">Sulfur carrier protein ThiS adenylyltransferase ThiF</fullName>
    </submittedName>
</protein>
<comment type="caution">
    <text evidence="2">The sequence shown here is derived from an EMBL/GenBank/DDBJ whole genome shotgun (WGS) entry which is preliminary data.</text>
</comment>
<dbReference type="InterPro" id="IPR000594">
    <property type="entry name" value="ThiF_NAD_FAD-bd"/>
</dbReference>
<dbReference type="InterPro" id="IPR012729">
    <property type="entry name" value="ThiF_fam2"/>
</dbReference>
<dbReference type="Gene3D" id="3.40.50.720">
    <property type="entry name" value="NAD(P)-binding Rossmann-like Domain"/>
    <property type="match status" value="1"/>
</dbReference>
<dbReference type="GO" id="GO:0016779">
    <property type="term" value="F:nucleotidyltransferase activity"/>
    <property type="evidence" value="ECO:0007669"/>
    <property type="project" value="UniProtKB-KW"/>
</dbReference>
<feature type="domain" description="THIF-type NAD/FAD binding fold" evidence="1">
    <location>
        <begin position="14"/>
        <end position="211"/>
    </location>
</feature>
<accession>A0ABT1EBG6</accession>
<dbReference type="Proteomes" id="UP001523566">
    <property type="component" value="Unassembled WGS sequence"/>
</dbReference>
<dbReference type="NCBIfam" id="TIGR02354">
    <property type="entry name" value="thiF_fam2"/>
    <property type="match status" value="1"/>
</dbReference>
<evidence type="ECO:0000313" key="2">
    <source>
        <dbReference type="EMBL" id="MCP1102186.1"/>
    </source>
</evidence>
<gene>
    <name evidence="2" type="primary">thiF</name>
    <name evidence="2" type="ORF">NK125_07110</name>
</gene>
<dbReference type="EMBL" id="JAMZFW010000008">
    <property type="protein sequence ID" value="MCP1102186.1"/>
    <property type="molecule type" value="Genomic_DNA"/>
</dbReference>
<keyword evidence="2" id="KW-0808">Transferase</keyword>
<dbReference type="InterPro" id="IPR045886">
    <property type="entry name" value="ThiF/MoeB/HesA"/>
</dbReference>
<sequence>MKSLFTEQELDNMLTERHGKEVMDKLKTARVAIAGLGGLGSHIGIFLARVGVGTFHLIDFDQVEGTNIHRQNYGLEDIGKNKTEALKEEILRINPYAAVITTNQKITRENIGEVFKEETHICEAFDRAEAKAMLIEELLTLRSDSVIVAGSGMAGISSGNQIVTTQKLKRLYLCGDEVNGVEECGSFFATRVAICAGHQAHMMLRLLLGKEDK</sequence>